<dbReference type="AlphaFoldDB" id="B9RVE9"/>
<dbReference type="Proteomes" id="UP000008311">
    <property type="component" value="Unassembled WGS sequence"/>
</dbReference>
<protein>
    <submittedName>
        <fullName evidence="2">Uncharacterized protein</fullName>
    </submittedName>
</protein>
<feature type="region of interest" description="Disordered" evidence="1">
    <location>
        <begin position="57"/>
        <end position="87"/>
    </location>
</feature>
<name>B9RVE9_RICCO</name>
<dbReference type="EMBL" id="EQ973820">
    <property type="protein sequence ID" value="EEF44650.1"/>
    <property type="molecule type" value="Genomic_DNA"/>
</dbReference>
<organism evidence="2 3">
    <name type="scientific">Ricinus communis</name>
    <name type="common">Castor bean</name>
    <dbReference type="NCBI Taxonomy" id="3988"/>
    <lineage>
        <taxon>Eukaryota</taxon>
        <taxon>Viridiplantae</taxon>
        <taxon>Streptophyta</taxon>
        <taxon>Embryophyta</taxon>
        <taxon>Tracheophyta</taxon>
        <taxon>Spermatophyta</taxon>
        <taxon>Magnoliopsida</taxon>
        <taxon>eudicotyledons</taxon>
        <taxon>Gunneridae</taxon>
        <taxon>Pentapetalae</taxon>
        <taxon>rosids</taxon>
        <taxon>fabids</taxon>
        <taxon>Malpighiales</taxon>
        <taxon>Euphorbiaceae</taxon>
        <taxon>Acalyphoideae</taxon>
        <taxon>Acalypheae</taxon>
        <taxon>Ricinus</taxon>
    </lineage>
</organism>
<evidence type="ECO:0000313" key="3">
    <source>
        <dbReference type="Proteomes" id="UP000008311"/>
    </source>
</evidence>
<gene>
    <name evidence="2" type="ORF">RCOM_1134720</name>
</gene>
<evidence type="ECO:0000256" key="1">
    <source>
        <dbReference type="SAM" id="MobiDB-lite"/>
    </source>
</evidence>
<accession>B9RVE9</accession>
<feature type="compositionally biased region" description="Low complexity" evidence="1">
    <location>
        <begin position="77"/>
        <end position="87"/>
    </location>
</feature>
<sequence length="105" mass="11683">MVKEVECEEVLVGKEGLGLKKNHRSKRITRLTTKVRVMESVLEWIVEEPLAIGEFEKLEGDSGENRRDSNGGAIDKSPASSAGLSGPSASYEFFLYYSPEFMVQL</sequence>
<proteinExistence type="predicted"/>
<evidence type="ECO:0000313" key="2">
    <source>
        <dbReference type="EMBL" id="EEF44650.1"/>
    </source>
</evidence>
<feature type="compositionally biased region" description="Basic and acidic residues" evidence="1">
    <location>
        <begin position="57"/>
        <end position="69"/>
    </location>
</feature>
<keyword evidence="3" id="KW-1185">Reference proteome</keyword>
<reference evidence="3" key="1">
    <citation type="journal article" date="2010" name="Nat. Biotechnol.">
        <title>Draft genome sequence of the oilseed species Ricinus communis.</title>
        <authorList>
            <person name="Chan A.P."/>
            <person name="Crabtree J."/>
            <person name="Zhao Q."/>
            <person name="Lorenzi H."/>
            <person name="Orvis J."/>
            <person name="Puiu D."/>
            <person name="Melake-Berhan A."/>
            <person name="Jones K.M."/>
            <person name="Redman J."/>
            <person name="Chen G."/>
            <person name="Cahoon E.B."/>
            <person name="Gedil M."/>
            <person name="Stanke M."/>
            <person name="Haas B.J."/>
            <person name="Wortman J.R."/>
            <person name="Fraser-Liggett C.M."/>
            <person name="Ravel J."/>
            <person name="Rabinowicz P.D."/>
        </authorList>
    </citation>
    <scope>NUCLEOTIDE SEQUENCE [LARGE SCALE GENOMIC DNA]</scope>
    <source>
        <strain evidence="3">cv. Hale</strain>
    </source>
</reference>
<dbReference type="InParanoid" id="B9RVE9"/>